<dbReference type="PANTHER" id="PTHR16434:SF2">
    <property type="entry name" value="EWING'S TUMOR-ASSOCIATED ANTIGEN 1"/>
    <property type="match status" value="1"/>
</dbReference>
<feature type="compositionally biased region" description="Polar residues" evidence="2">
    <location>
        <begin position="568"/>
        <end position="641"/>
    </location>
</feature>
<organism evidence="3 4">
    <name type="scientific">Engystomops pustulosus</name>
    <name type="common">Tungara frog</name>
    <name type="synonym">Physalaemus pustulosus</name>
    <dbReference type="NCBI Taxonomy" id="76066"/>
    <lineage>
        <taxon>Eukaryota</taxon>
        <taxon>Metazoa</taxon>
        <taxon>Chordata</taxon>
        <taxon>Craniata</taxon>
        <taxon>Vertebrata</taxon>
        <taxon>Euteleostomi</taxon>
        <taxon>Amphibia</taxon>
        <taxon>Batrachia</taxon>
        <taxon>Anura</taxon>
        <taxon>Neobatrachia</taxon>
        <taxon>Hyloidea</taxon>
        <taxon>Leptodactylidae</taxon>
        <taxon>Leiuperinae</taxon>
        <taxon>Engystomops</taxon>
    </lineage>
</organism>
<comment type="caution">
    <text evidence="3">The sequence shown here is derived from an EMBL/GenBank/DDBJ whole genome shotgun (WGS) entry which is preliminary data.</text>
</comment>
<dbReference type="AlphaFoldDB" id="A0AAV7CHB7"/>
<dbReference type="GO" id="GO:0006974">
    <property type="term" value="P:DNA damage response"/>
    <property type="evidence" value="ECO:0007669"/>
    <property type="project" value="TreeGrafter"/>
</dbReference>
<sequence>MTSRRRARQISEDGDGGERRVLKERKGDCDRETPKKSSRRLSRSTRSGGARPSSQSSSSVAPRSDKEEEPFSNKKTPQRFPKCKPWTSTINSPSNDADQQQDIFWDPHSPTTFKLENGRRKLAANKCTVDISDIVNRIAPKNEKPSSSEAAYLGIWIGEDAIPCTPVVARTRTKMPRSRILQTEEELMKLAKQLDSNLVKQKDQNEEQLANSDDEMFNECAMNNVEDSFLEDLPEEDEDHLKSVSQRSVPQGSSQRSLDQDMEAAVNALFDSSTQKYSGRLSQGASDVSTSSANKASAYVFSNIQEEIPHSKKEPLSDKHKTLEQFSFVPKIPTNTAQYSEPNIGKETVQAVSSSQDDFEDDWGNDLLEDDSFIMQVTQNPELIATPKNNIPPDKPGQTNTHPAGREVRSASASSPKKTNNFKFVPRKIHGGSEAKPSNLCSTKTTYVNTFQGNAKAFSSTQVPSKSHVIKNNVHNSVHATNSAALKISQKAGVQAAPQTRAATVTKDDEWDDLKFSDEVLDMFCESDSLFEVKEDDDDLLYQVCDDVERLTQAQESSKTNSKKETPQLPTSKGQIPSKPGTNASQQNKNGSHVTASSSFGSQKLNNRGVSPASFSGNCSKSYQNSSLQKSNQTYSRSVSVPSGGECKSTILSSGHSENPPLAGTNPVAPSKYSFTRIKPSQATSAHTGQSLIGNWSGSNSLNPQRFGESRNNRDTFVQSNSDIMSKPQQSSLKRHLSESTIQSSKVFLSEDKSKKCSMEEIERKKQEALARRKMKACASSDTAPT</sequence>
<feature type="compositionally biased region" description="Low complexity" evidence="2">
    <location>
        <begin position="44"/>
        <end position="62"/>
    </location>
</feature>
<feature type="compositionally biased region" description="Basic and acidic residues" evidence="2">
    <location>
        <begin position="63"/>
        <end position="72"/>
    </location>
</feature>
<evidence type="ECO:0000313" key="4">
    <source>
        <dbReference type="Proteomes" id="UP000824782"/>
    </source>
</evidence>
<feature type="compositionally biased region" description="Polar residues" evidence="2">
    <location>
        <begin position="715"/>
        <end position="732"/>
    </location>
</feature>
<accession>A0AAV7CHB7</accession>
<keyword evidence="4" id="KW-1185">Reference proteome</keyword>
<dbReference type="Proteomes" id="UP000824782">
    <property type="component" value="Unassembled WGS sequence"/>
</dbReference>
<feature type="compositionally biased region" description="Polar residues" evidence="2">
    <location>
        <begin position="86"/>
        <end position="102"/>
    </location>
</feature>
<name>A0AAV7CHB7_ENGPU</name>
<proteinExistence type="predicted"/>
<feature type="compositionally biased region" description="Polar residues" evidence="2">
    <location>
        <begin position="679"/>
        <end position="704"/>
    </location>
</feature>
<keyword evidence="1" id="KW-0175">Coiled coil</keyword>
<evidence type="ECO:0008006" key="5">
    <source>
        <dbReference type="Google" id="ProtNLM"/>
    </source>
</evidence>
<dbReference type="InterPro" id="IPR029406">
    <property type="entry name" value="ETAA1"/>
</dbReference>
<feature type="coiled-coil region" evidence="1">
    <location>
        <begin position="184"/>
        <end position="211"/>
    </location>
</feature>
<feature type="compositionally biased region" description="Polar residues" evidence="2">
    <location>
        <begin position="411"/>
        <end position="422"/>
    </location>
</feature>
<protein>
    <recommendedName>
        <fullName evidence="5">ETAA1 activator of ATR kinase</fullName>
    </recommendedName>
</protein>
<feature type="region of interest" description="Disordered" evidence="2">
    <location>
        <begin position="1"/>
        <end position="104"/>
    </location>
</feature>
<dbReference type="EMBL" id="WNYA01000003">
    <property type="protein sequence ID" value="KAG8584061.1"/>
    <property type="molecule type" value="Genomic_DNA"/>
</dbReference>
<feature type="region of interest" description="Disordered" evidence="2">
    <location>
        <begin position="553"/>
        <end position="743"/>
    </location>
</feature>
<evidence type="ECO:0000256" key="2">
    <source>
        <dbReference type="SAM" id="MobiDB-lite"/>
    </source>
</evidence>
<dbReference type="PANTHER" id="PTHR16434">
    <property type="entry name" value="EWING'S TUMOR-ASSOCIATED ANTIGEN 1 ETAA1"/>
    <property type="match status" value="1"/>
</dbReference>
<evidence type="ECO:0000256" key="1">
    <source>
        <dbReference type="SAM" id="Coils"/>
    </source>
</evidence>
<reference evidence="3" key="1">
    <citation type="thesis" date="2020" institute="ProQuest LLC" country="789 East Eisenhower Parkway, Ann Arbor, MI, USA">
        <title>Comparative Genomics and Chromosome Evolution.</title>
        <authorList>
            <person name="Mudd A.B."/>
        </authorList>
    </citation>
    <scope>NUCLEOTIDE SEQUENCE</scope>
    <source>
        <strain evidence="3">237g6f4</strain>
        <tissue evidence="3">Blood</tissue>
    </source>
</reference>
<dbReference type="GO" id="GO:2000001">
    <property type="term" value="P:regulation of DNA damage checkpoint"/>
    <property type="evidence" value="ECO:0007669"/>
    <property type="project" value="TreeGrafter"/>
</dbReference>
<dbReference type="GO" id="GO:0043539">
    <property type="term" value="F:protein serine/threonine kinase activator activity"/>
    <property type="evidence" value="ECO:0007669"/>
    <property type="project" value="TreeGrafter"/>
</dbReference>
<dbReference type="GO" id="GO:0031297">
    <property type="term" value="P:replication fork processing"/>
    <property type="evidence" value="ECO:0007669"/>
    <property type="project" value="TreeGrafter"/>
</dbReference>
<feature type="compositionally biased region" description="Polar residues" evidence="2">
    <location>
        <begin position="243"/>
        <end position="257"/>
    </location>
</feature>
<dbReference type="Pfam" id="PF15350">
    <property type="entry name" value="ETAA1"/>
    <property type="match status" value="2"/>
</dbReference>
<feature type="region of interest" description="Disordered" evidence="2">
    <location>
        <begin position="384"/>
        <end position="424"/>
    </location>
</feature>
<feature type="region of interest" description="Disordered" evidence="2">
    <location>
        <begin position="235"/>
        <end position="260"/>
    </location>
</feature>
<feature type="compositionally biased region" description="Basic and acidic residues" evidence="2">
    <location>
        <begin position="16"/>
        <end position="35"/>
    </location>
</feature>
<gene>
    <name evidence="3" type="ORF">GDO81_008665</name>
</gene>
<dbReference type="GO" id="GO:0043596">
    <property type="term" value="C:nuclear replication fork"/>
    <property type="evidence" value="ECO:0007669"/>
    <property type="project" value="TreeGrafter"/>
</dbReference>
<evidence type="ECO:0000313" key="3">
    <source>
        <dbReference type="EMBL" id="KAG8584061.1"/>
    </source>
</evidence>